<keyword evidence="1" id="KW-0694">RNA-binding</keyword>
<organism evidence="3 4">
    <name type="scientific">Brassica napus</name>
    <name type="common">Rape</name>
    <dbReference type="NCBI Taxonomy" id="3708"/>
    <lineage>
        <taxon>Eukaryota</taxon>
        <taxon>Viridiplantae</taxon>
        <taxon>Streptophyta</taxon>
        <taxon>Embryophyta</taxon>
        <taxon>Tracheophyta</taxon>
        <taxon>Spermatophyta</taxon>
        <taxon>Magnoliopsida</taxon>
        <taxon>eudicotyledons</taxon>
        <taxon>Gunneridae</taxon>
        <taxon>Pentapetalae</taxon>
        <taxon>rosids</taxon>
        <taxon>malvids</taxon>
        <taxon>Brassicales</taxon>
        <taxon>Brassicaceae</taxon>
        <taxon>Brassiceae</taxon>
        <taxon>Brassica</taxon>
    </lineage>
</organism>
<dbReference type="PaxDb" id="3708-A0A078H431"/>
<reference evidence="2" key="3">
    <citation type="submission" date="2021-01" db="EMBL/GenBank/DDBJ databases">
        <authorList>
            <consortium name="Genoscope - CEA"/>
            <person name="William W."/>
        </authorList>
    </citation>
    <scope>NUCLEOTIDE SEQUENCE</scope>
</reference>
<evidence type="ECO:0000256" key="1">
    <source>
        <dbReference type="ARBA" id="ARBA00022884"/>
    </source>
</evidence>
<accession>A0A078H431</accession>
<dbReference type="InterPro" id="IPR045164">
    <property type="entry name" value="RBM41/RNPC3"/>
</dbReference>
<dbReference type="InterPro" id="IPR012677">
    <property type="entry name" value="Nucleotide-bd_a/b_plait_sf"/>
</dbReference>
<evidence type="ECO:0000313" key="3">
    <source>
        <dbReference type="EMBL" id="CDY32164.1"/>
    </source>
</evidence>
<dbReference type="EMBL" id="LK032288">
    <property type="protein sequence ID" value="CDY32164.1"/>
    <property type="molecule type" value="Genomic_DNA"/>
</dbReference>
<dbReference type="Gramene" id="CDY32164">
    <property type="protein sequence ID" value="CDY32164"/>
    <property type="gene ID" value="GSBRNA2T00051539001"/>
</dbReference>
<dbReference type="PANTHER" id="PTHR16105">
    <property type="entry name" value="RNA-BINDING REGION-CONTAINING PROTEIN 3"/>
    <property type="match status" value="1"/>
</dbReference>
<dbReference type="InterPro" id="IPR035979">
    <property type="entry name" value="RBD_domain_sf"/>
</dbReference>
<gene>
    <name evidence="3" type="primary">BnaCnng06730D</name>
    <name evidence="2" type="ORF">DARMORV10_C08P12570.1</name>
    <name evidence="3" type="ORF">GSBRNA2T00051539001</name>
</gene>
<dbReference type="Gene3D" id="3.30.70.330">
    <property type="match status" value="1"/>
</dbReference>
<dbReference type="EMBL" id="HG994372">
    <property type="protein sequence ID" value="CAF2107869.1"/>
    <property type="molecule type" value="Genomic_DNA"/>
</dbReference>
<proteinExistence type="predicted"/>
<evidence type="ECO:0000313" key="2">
    <source>
        <dbReference type="EMBL" id="CAF2107869.1"/>
    </source>
</evidence>
<name>A0A078H431_BRANA</name>
<dbReference type="GO" id="GO:0003723">
    <property type="term" value="F:RNA binding"/>
    <property type="evidence" value="ECO:0007669"/>
    <property type="project" value="UniProtKB-KW"/>
</dbReference>
<dbReference type="STRING" id="3708.A0A078H431"/>
<keyword evidence="4" id="KW-1185">Reference proteome</keyword>
<dbReference type="SUPFAM" id="SSF54928">
    <property type="entry name" value="RNA-binding domain, RBD"/>
    <property type="match status" value="1"/>
</dbReference>
<dbReference type="Proteomes" id="UP001295469">
    <property type="component" value="Chromosome C08"/>
</dbReference>
<sequence>MTMIFCEKLQEGRMRGQAFLTFPSVEVAHHLVNGFVFKGKPMIIQFGRNPGAAKAKRMMM</sequence>
<dbReference type="PANTHER" id="PTHR16105:SF0">
    <property type="entry name" value="RNA-BINDING REGION-CONTAINING PROTEIN 3"/>
    <property type="match status" value="1"/>
</dbReference>
<protein>
    <submittedName>
        <fullName evidence="2">(rape) hypothetical protein</fullName>
    </submittedName>
    <submittedName>
        <fullName evidence="3">BnaCnng06730D protein</fullName>
    </submittedName>
</protein>
<reference evidence="3" key="2">
    <citation type="submission" date="2014-06" db="EMBL/GenBank/DDBJ databases">
        <authorList>
            <person name="Genoscope - CEA"/>
        </authorList>
    </citation>
    <scope>NUCLEOTIDE SEQUENCE</scope>
</reference>
<reference evidence="3 4" key="1">
    <citation type="journal article" date="2014" name="Science">
        <title>Plant genetics. Early allopolyploid evolution in the post-Neolithic Brassica napus oilseed genome.</title>
        <authorList>
            <person name="Chalhoub B."/>
            <person name="Denoeud F."/>
            <person name="Liu S."/>
            <person name="Parkin I.A."/>
            <person name="Tang H."/>
            <person name="Wang X."/>
            <person name="Chiquet J."/>
            <person name="Belcram H."/>
            <person name="Tong C."/>
            <person name="Samans B."/>
            <person name="Correa M."/>
            <person name="Da Silva C."/>
            <person name="Just J."/>
            <person name="Falentin C."/>
            <person name="Koh C.S."/>
            <person name="Le Clainche I."/>
            <person name="Bernard M."/>
            <person name="Bento P."/>
            <person name="Noel B."/>
            <person name="Labadie K."/>
            <person name="Alberti A."/>
            <person name="Charles M."/>
            <person name="Arnaud D."/>
            <person name="Guo H."/>
            <person name="Daviaud C."/>
            <person name="Alamery S."/>
            <person name="Jabbari K."/>
            <person name="Zhao M."/>
            <person name="Edger P.P."/>
            <person name="Chelaifa H."/>
            <person name="Tack D."/>
            <person name="Lassalle G."/>
            <person name="Mestiri I."/>
            <person name="Schnel N."/>
            <person name="Le Paslier M.C."/>
            <person name="Fan G."/>
            <person name="Renault V."/>
            <person name="Bayer P.E."/>
            <person name="Golicz A.A."/>
            <person name="Manoli S."/>
            <person name="Lee T.H."/>
            <person name="Thi V.H."/>
            <person name="Chalabi S."/>
            <person name="Hu Q."/>
            <person name="Fan C."/>
            <person name="Tollenaere R."/>
            <person name="Lu Y."/>
            <person name="Battail C."/>
            <person name="Shen J."/>
            <person name="Sidebottom C.H."/>
            <person name="Wang X."/>
            <person name="Canaguier A."/>
            <person name="Chauveau A."/>
            <person name="Berard A."/>
            <person name="Deniot G."/>
            <person name="Guan M."/>
            <person name="Liu Z."/>
            <person name="Sun F."/>
            <person name="Lim Y.P."/>
            <person name="Lyons E."/>
            <person name="Town C.D."/>
            <person name="Bancroft I."/>
            <person name="Wang X."/>
            <person name="Meng J."/>
            <person name="Ma J."/>
            <person name="Pires J.C."/>
            <person name="King G.J."/>
            <person name="Brunel D."/>
            <person name="Delourme R."/>
            <person name="Renard M."/>
            <person name="Aury J.M."/>
            <person name="Adams K.L."/>
            <person name="Batley J."/>
            <person name="Snowdon R.J."/>
            <person name="Tost J."/>
            <person name="Edwards D."/>
            <person name="Zhou Y."/>
            <person name="Hua W."/>
            <person name="Sharpe A.G."/>
            <person name="Paterson A.H."/>
            <person name="Guan C."/>
            <person name="Wincker P."/>
        </authorList>
    </citation>
    <scope>NUCLEOTIDE SEQUENCE [LARGE SCALE GENOMIC DNA]</scope>
    <source>
        <strain evidence="4">cv. Darmor-bzh</strain>
    </source>
</reference>
<dbReference type="AlphaFoldDB" id="A0A078H431"/>
<dbReference type="Proteomes" id="UP000028999">
    <property type="component" value="Unassembled WGS sequence"/>
</dbReference>
<evidence type="ECO:0000313" key="4">
    <source>
        <dbReference type="Proteomes" id="UP000028999"/>
    </source>
</evidence>